<keyword evidence="14 20" id="KW-0442">Lipid degradation</keyword>
<comment type="subcellular location">
    <subcellularLocation>
        <location evidence="20">Cell outer membrane</location>
        <topology evidence="20">Multi-pass membrane protein</topology>
    </subcellularLocation>
    <text evidence="20">One of the very few enzymes located there.</text>
</comment>
<evidence type="ECO:0000256" key="9">
    <source>
        <dbReference type="ARBA" id="ARBA00022692"/>
    </source>
</evidence>
<proteinExistence type="inferred from homology"/>
<evidence type="ECO:0000256" key="5">
    <source>
        <dbReference type="ARBA" id="ARBA00013179"/>
    </source>
</evidence>
<dbReference type="PANTHER" id="PTHR40457">
    <property type="entry name" value="PHOSPHOLIPASE A1"/>
    <property type="match status" value="1"/>
</dbReference>
<comment type="similarity">
    <text evidence="3 20">Belongs to the phospholipase A1 family.</text>
</comment>
<evidence type="ECO:0000256" key="7">
    <source>
        <dbReference type="ARBA" id="ARBA00021726"/>
    </source>
</evidence>
<dbReference type="GO" id="GO:0046872">
    <property type="term" value="F:metal ion binding"/>
    <property type="evidence" value="ECO:0007669"/>
    <property type="project" value="UniProtKB-KW"/>
</dbReference>
<dbReference type="AlphaFoldDB" id="A0AA48KVU4"/>
<evidence type="ECO:0000313" key="21">
    <source>
        <dbReference type="EMBL" id="BDX07880.1"/>
    </source>
</evidence>
<evidence type="ECO:0000256" key="8">
    <source>
        <dbReference type="ARBA" id="ARBA00022452"/>
    </source>
</evidence>
<feature type="binding site" description="in dimeric form" evidence="19">
    <location>
        <position position="224"/>
    </location>
    <ligand>
        <name>Ca(2+)</name>
        <dbReference type="ChEBI" id="CHEBI:29108"/>
        <label>1</label>
    </ligand>
</feature>
<comment type="catalytic activity">
    <reaction evidence="2 20">
        <text>a 1,2-diacyl-sn-glycero-3-phosphocholine + H2O = a 1-acyl-sn-glycero-3-phosphocholine + a fatty acid + H(+)</text>
        <dbReference type="Rhea" id="RHEA:15801"/>
        <dbReference type="ChEBI" id="CHEBI:15377"/>
        <dbReference type="ChEBI" id="CHEBI:15378"/>
        <dbReference type="ChEBI" id="CHEBI:28868"/>
        <dbReference type="ChEBI" id="CHEBI:57643"/>
        <dbReference type="ChEBI" id="CHEBI:58168"/>
        <dbReference type="EC" id="3.1.1.4"/>
    </reaction>
</comment>
<dbReference type="KEGG" id="pmaw:MACH26_34010"/>
<dbReference type="GO" id="GO:0004623">
    <property type="term" value="F:phospholipase A2 activity"/>
    <property type="evidence" value="ECO:0007669"/>
    <property type="project" value="UniProtKB-EC"/>
</dbReference>
<dbReference type="RefSeq" id="WP_338293979.1">
    <property type="nucleotide sequence ID" value="NZ_AP027272.1"/>
</dbReference>
<dbReference type="GO" id="GO:0016042">
    <property type="term" value="P:lipid catabolic process"/>
    <property type="evidence" value="ECO:0007669"/>
    <property type="project" value="UniProtKB-KW"/>
</dbReference>
<evidence type="ECO:0000256" key="16">
    <source>
        <dbReference type="ARBA" id="ARBA00023136"/>
    </source>
</evidence>
<evidence type="ECO:0000313" key="22">
    <source>
        <dbReference type="Proteomes" id="UP001333710"/>
    </source>
</evidence>
<keyword evidence="9" id="KW-0812">Transmembrane</keyword>
<dbReference type="GO" id="GO:0009279">
    <property type="term" value="C:cell outer membrane"/>
    <property type="evidence" value="ECO:0007669"/>
    <property type="project" value="UniProtKB-SubCell"/>
</dbReference>
<dbReference type="SUPFAM" id="SSF56931">
    <property type="entry name" value="Outer membrane phospholipase A (OMPLA)"/>
    <property type="match status" value="1"/>
</dbReference>
<evidence type="ECO:0000256" key="3">
    <source>
        <dbReference type="ARBA" id="ARBA00010525"/>
    </source>
</evidence>
<keyword evidence="16" id="KW-0472">Membrane</keyword>
<dbReference type="Pfam" id="PF02253">
    <property type="entry name" value="PLA1"/>
    <property type="match status" value="1"/>
</dbReference>
<evidence type="ECO:0000256" key="13">
    <source>
        <dbReference type="ARBA" id="ARBA00022837"/>
    </source>
</evidence>
<sequence>MMNRVCFSLMLLGVSTIVNASIESTNTQDCVMTFFAEGDATMTLEEIRAKCHAATENKPQPAKNKEVGIAVSGPKTQQAVKPGLISERIKKEAQTQFEPYVITPHRINYILPAYTTNAIHKEPYQGIEGYQENLAEIETKYQLSFKVPVLKDDLFIEGDALYFGFTVQAWWQVYADNISKPFRETNYQPEMFYMAPLNWHPFGGNTGFMLGAEHQSNGRNQALSRSWNRVYGQFLFEKDNFALSFRPWARISEKAKESPLDPKGDDNPDITDYMGHFELGMLYEWQDMELMVMGRNNFSTHNGAIELGLTFPLWGKLQGYAVGFHGYGESLIDYNHKQTRFGIGIALNDLL</sequence>
<organism evidence="21 22">
    <name type="scientific">Planctobacterium marinum</name>
    <dbReference type="NCBI Taxonomy" id="1631968"/>
    <lineage>
        <taxon>Bacteria</taxon>
        <taxon>Pseudomonadati</taxon>
        <taxon>Pseudomonadota</taxon>
        <taxon>Gammaproteobacteria</taxon>
        <taxon>Alteromonadales</taxon>
        <taxon>Alteromonadaceae</taxon>
        <taxon>Planctobacterium</taxon>
    </lineage>
</organism>
<comment type="cofactor">
    <cofactor evidence="20">
        <name>Ca(2+)</name>
        <dbReference type="ChEBI" id="CHEBI:29108"/>
    </cofactor>
    <text evidence="20">Binds 1 Ca(2+) ion per monomer. In the dimeric form the Ca(2+) is bound by different amino acids with binding of each Ca(2+) shared with ligands coming from each monomer. The Ca(2+) ion may have a role in catalysis.</text>
</comment>
<keyword evidence="11 20" id="KW-0732">Signal</keyword>
<evidence type="ECO:0000256" key="15">
    <source>
        <dbReference type="ARBA" id="ARBA00023098"/>
    </source>
</evidence>
<keyword evidence="10 19" id="KW-0479">Metal-binding</keyword>
<name>A0AA48KVU4_9ALTE</name>
<comment type="catalytic activity">
    <reaction evidence="1 20">
        <text>a 1,2-diacyl-sn-glycero-3-phosphocholine + H2O = a 2-acyl-sn-glycero-3-phosphocholine + a fatty acid + H(+)</text>
        <dbReference type="Rhea" id="RHEA:18689"/>
        <dbReference type="ChEBI" id="CHEBI:15377"/>
        <dbReference type="ChEBI" id="CHEBI:15378"/>
        <dbReference type="ChEBI" id="CHEBI:28868"/>
        <dbReference type="ChEBI" id="CHEBI:57643"/>
        <dbReference type="ChEBI" id="CHEBI:57875"/>
        <dbReference type="EC" id="3.1.1.32"/>
    </reaction>
</comment>
<dbReference type="EMBL" id="AP027272">
    <property type="protein sequence ID" value="BDX07880.1"/>
    <property type="molecule type" value="Genomic_DNA"/>
</dbReference>
<feature type="active site" description="Nucleophile" evidence="18">
    <location>
        <position position="216"/>
    </location>
</feature>
<dbReference type="PANTHER" id="PTHR40457:SF1">
    <property type="entry name" value="PHOSPHOLIPASE A1"/>
    <property type="match status" value="1"/>
</dbReference>
<keyword evidence="12 20" id="KW-0378">Hydrolase</keyword>
<dbReference type="Gene3D" id="2.40.230.10">
    <property type="entry name" value="Phospholipase A1"/>
    <property type="match status" value="1"/>
</dbReference>
<evidence type="ECO:0000256" key="1">
    <source>
        <dbReference type="ARBA" id="ARBA00000111"/>
    </source>
</evidence>
<dbReference type="Proteomes" id="UP001333710">
    <property type="component" value="Chromosome"/>
</dbReference>
<protein>
    <recommendedName>
        <fullName evidence="7 20">Phospholipase A1</fullName>
        <ecNumber evidence="5 20">3.1.1.32</ecNumber>
        <ecNumber evidence="6 20">3.1.1.4</ecNumber>
    </recommendedName>
    <alternativeName>
        <fullName evidence="20">Phosphatidylcholine 1-acylhydrolase</fullName>
    </alternativeName>
</protein>
<comment type="function">
    <text evidence="20">Hydrolysis of phosphatidylcholine with phospholipase A2 (EC 3.1.1.4) and phospholipase A1 (EC 3.1.1.32) activities.</text>
</comment>
<evidence type="ECO:0000256" key="19">
    <source>
        <dbReference type="PIRSR" id="PIRSR603187-2"/>
    </source>
</evidence>
<evidence type="ECO:0000256" key="12">
    <source>
        <dbReference type="ARBA" id="ARBA00022801"/>
    </source>
</evidence>
<feature type="binding site" description="in dimeric form" evidence="19">
    <location>
        <position position="266"/>
    </location>
    <ligand>
        <name>Ca(2+)</name>
        <dbReference type="ChEBI" id="CHEBI:29108"/>
        <label>1</label>
    </ligand>
</feature>
<dbReference type="InterPro" id="IPR036541">
    <property type="entry name" value="PLipase_A1_sf"/>
</dbReference>
<gene>
    <name evidence="21" type="ORF">MACH26_34010</name>
</gene>
<feature type="active site" description="Proton acceptor" evidence="18">
    <location>
        <position position="214"/>
    </location>
</feature>
<feature type="chain" id="PRO_5041489513" description="Phospholipase A1" evidence="20">
    <location>
        <begin position="21"/>
        <end position="351"/>
    </location>
</feature>
<accession>A0AA48KVU4</accession>
<dbReference type="EC" id="3.1.1.32" evidence="5 20"/>
<evidence type="ECO:0000256" key="10">
    <source>
        <dbReference type="ARBA" id="ARBA00022723"/>
    </source>
</evidence>
<dbReference type="CDD" id="cd00541">
    <property type="entry name" value="OMPLA"/>
    <property type="match status" value="1"/>
</dbReference>
<evidence type="ECO:0000256" key="2">
    <source>
        <dbReference type="ARBA" id="ARBA00001604"/>
    </source>
</evidence>
<comment type="subunit">
    <text evidence="4 20">Homodimer; dimerization is reversible, and the dimeric form is the active one.</text>
</comment>
<feature type="signal peptide" evidence="20">
    <location>
        <begin position="1"/>
        <end position="20"/>
    </location>
</feature>
<keyword evidence="22" id="KW-1185">Reference proteome</keyword>
<evidence type="ECO:0000256" key="18">
    <source>
        <dbReference type="PIRSR" id="PIRSR603187-1"/>
    </source>
</evidence>
<keyword evidence="13 19" id="KW-0106">Calcium</keyword>
<dbReference type="InterPro" id="IPR003187">
    <property type="entry name" value="PLipase_A1"/>
</dbReference>
<reference evidence="21" key="1">
    <citation type="submission" date="2023-01" db="EMBL/GenBank/DDBJ databases">
        <title>Complete genome sequence of Planctobacterium marinum strain Dej080120_11.</title>
        <authorList>
            <person name="Ueki S."/>
            <person name="Maruyama F."/>
        </authorList>
    </citation>
    <scope>NUCLEOTIDE SEQUENCE</scope>
    <source>
        <strain evidence="21">Dej080120_11</strain>
    </source>
</reference>
<evidence type="ECO:0000256" key="17">
    <source>
        <dbReference type="ARBA" id="ARBA00023237"/>
    </source>
</evidence>
<evidence type="ECO:0000256" key="4">
    <source>
        <dbReference type="ARBA" id="ARBA00011702"/>
    </source>
</evidence>
<evidence type="ECO:0000256" key="20">
    <source>
        <dbReference type="RuleBase" id="RU366027"/>
    </source>
</evidence>
<keyword evidence="15 20" id="KW-0443">Lipid metabolism</keyword>
<feature type="binding site" description="in dimeric form" evidence="19">
    <location>
        <position position="179"/>
    </location>
    <ligand>
        <name>Ca(2+)</name>
        <dbReference type="ChEBI" id="CHEBI:29108"/>
        <label>1</label>
    </ligand>
</feature>
<evidence type="ECO:0000256" key="6">
    <source>
        <dbReference type="ARBA" id="ARBA00013278"/>
    </source>
</evidence>
<dbReference type="EC" id="3.1.1.4" evidence="6 20"/>
<evidence type="ECO:0000256" key="11">
    <source>
        <dbReference type="ARBA" id="ARBA00022729"/>
    </source>
</evidence>
<dbReference type="GO" id="GO:0008970">
    <property type="term" value="F:phospholipase A1 activity"/>
    <property type="evidence" value="ECO:0007669"/>
    <property type="project" value="UniProtKB-EC"/>
</dbReference>
<evidence type="ECO:0000256" key="14">
    <source>
        <dbReference type="ARBA" id="ARBA00022963"/>
    </source>
</evidence>
<dbReference type="PRINTS" id="PR01486">
    <property type="entry name" value="PHPHLIPASEA1"/>
</dbReference>
<keyword evidence="8" id="KW-1134">Transmembrane beta strand</keyword>
<keyword evidence="17 20" id="KW-0998">Cell outer membrane</keyword>
<feature type="binding site" description="in dimeric form" evidence="19">
    <location>
        <position position="219"/>
    </location>
    <ligand>
        <name>Ca(2+)</name>
        <dbReference type="ChEBI" id="CHEBI:29108"/>
        <label>1</label>
    </ligand>
</feature>